<dbReference type="GeneID" id="103394067"/>
<evidence type="ECO:0000256" key="10">
    <source>
        <dbReference type="SAM" id="SignalP"/>
    </source>
</evidence>
<dbReference type="FunCoup" id="A0A3P8VT74">
    <property type="interactions" value="229"/>
</dbReference>
<dbReference type="PANTHER" id="PTHR47613:SF1">
    <property type="entry name" value="SPERM ACROSOME MEMBRANE-ASSOCIATED PROTEIN 4"/>
    <property type="match status" value="1"/>
</dbReference>
<evidence type="ECO:0000256" key="8">
    <source>
        <dbReference type="ARBA" id="ARBA00023288"/>
    </source>
</evidence>
<keyword evidence="3" id="KW-0336">GPI-anchor</keyword>
<dbReference type="GO" id="GO:0098552">
    <property type="term" value="C:side of membrane"/>
    <property type="evidence" value="ECO:0007669"/>
    <property type="project" value="UniProtKB-KW"/>
</dbReference>
<dbReference type="InterPro" id="IPR045860">
    <property type="entry name" value="Snake_toxin-like_sf"/>
</dbReference>
<evidence type="ECO:0000313" key="12">
    <source>
        <dbReference type="Ensembl" id="ENSCSEP00000017504.1"/>
    </source>
</evidence>
<dbReference type="Ensembl" id="ENSCSET00000017722.1">
    <property type="protein sequence ID" value="ENSCSEP00000017504.1"/>
    <property type="gene ID" value="ENSCSEG00000011232.1"/>
</dbReference>
<reference evidence="12" key="2">
    <citation type="submission" date="2025-08" db="UniProtKB">
        <authorList>
            <consortium name="Ensembl"/>
        </authorList>
    </citation>
    <scope>IDENTIFICATION</scope>
</reference>
<dbReference type="SUPFAM" id="SSF57302">
    <property type="entry name" value="Snake toxin-like"/>
    <property type="match status" value="1"/>
</dbReference>
<keyword evidence="2" id="KW-1003">Cell membrane</keyword>
<keyword evidence="4 10" id="KW-0732">Signal</keyword>
<dbReference type="GeneTree" id="ENSGT00510000049347"/>
<feature type="chain" id="PRO_5017995058" evidence="10">
    <location>
        <begin position="21"/>
        <end position="130"/>
    </location>
</feature>
<dbReference type="InterPro" id="IPR016054">
    <property type="entry name" value="LY6_UPA_recep-like"/>
</dbReference>
<evidence type="ECO:0000256" key="1">
    <source>
        <dbReference type="ARBA" id="ARBA00004609"/>
    </source>
</evidence>
<proteinExistence type="inferred from homology"/>
<organism evidence="12 13">
    <name type="scientific">Cynoglossus semilaevis</name>
    <name type="common">Tongue sole</name>
    <dbReference type="NCBI Taxonomy" id="244447"/>
    <lineage>
        <taxon>Eukaryota</taxon>
        <taxon>Metazoa</taxon>
        <taxon>Chordata</taxon>
        <taxon>Craniata</taxon>
        <taxon>Vertebrata</taxon>
        <taxon>Euteleostomi</taxon>
        <taxon>Actinopterygii</taxon>
        <taxon>Neopterygii</taxon>
        <taxon>Teleostei</taxon>
        <taxon>Neoteleostei</taxon>
        <taxon>Acanthomorphata</taxon>
        <taxon>Carangaria</taxon>
        <taxon>Pleuronectiformes</taxon>
        <taxon>Pleuronectoidei</taxon>
        <taxon>Cynoglossidae</taxon>
        <taxon>Cynoglossinae</taxon>
        <taxon>Cynoglossus</taxon>
    </lineage>
</organism>
<dbReference type="Gene3D" id="2.10.60.10">
    <property type="entry name" value="CD59"/>
    <property type="match status" value="1"/>
</dbReference>
<dbReference type="GO" id="GO:0005886">
    <property type="term" value="C:plasma membrane"/>
    <property type="evidence" value="ECO:0007669"/>
    <property type="project" value="UniProtKB-SubCell"/>
</dbReference>
<reference evidence="12" key="3">
    <citation type="submission" date="2025-09" db="UniProtKB">
        <authorList>
            <consortium name="Ensembl"/>
        </authorList>
    </citation>
    <scope>IDENTIFICATION</scope>
</reference>
<dbReference type="KEGG" id="csem:103394067"/>
<evidence type="ECO:0000259" key="11">
    <source>
        <dbReference type="Pfam" id="PF00021"/>
    </source>
</evidence>
<dbReference type="Proteomes" id="UP000265120">
    <property type="component" value="Chromosome 18"/>
</dbReference>
<evidence type="ECO:0000256" key="9">
    <source>
        <dbReference type="ARBA" id="ARBA00029446"/>
    </source>
</evidence>
<comment type="subcellular location">
    <subcellularLocation>
        <location evidence="1">Cell membrane</location>
        <topology evidence="1">Lipid-anchor</topology>
        <topology evidence="1">GPI-anchor</topology>
    </subcellularLocation>
</comment>
<feature type="domain" description="UPAR/Ly6" evidence="11">
    <location>
        <begin position="19"/>
        <end position="103"/>
    </location>
</feature>
<name>A0A3P8VT74_CYNSE</name>
<accession>A0A3P8VT74</accession>
<evidence type="ECO:0000313" key="13">
    <source>
        <dbReference type="Proteomes" id="UP000265120"/>
    </source>
</evidence>
<sequence length="130" mass="13821">MKRVILQLFAVALCMAVGQALRCYKCKIGFWNVCITTEKTCEAEEHCFSGIGKAAGFMDIKTKGCLAQAECNKTEQVSFNAVGQNATLYTMTKTCCSTELCNAAPGLPGASGISLAFASITALLMANFLV</sequence>
<keyword evidence="5" id="KW-0472">Membrane</keyword>
<dbReference type="InParanoid" id="A0A3P8VT74"/>
<evidence type="ECO:0000256" key="6">
    <source>
        <dbReference type="ARBA" id="ARBA00023157"/>
    </source>
</evidence>
<keyword evidence="6" id="KW-1015">Disulfide bond</keyword>
<evidence type="ECO:0000256" key="2">
    <source>
        <dbReference type="ARBA" id="ARBA00022475"/>
    </source>
</evidence>
<keyword evidence="13" id="KW-1185">Reference proteome</keyword>
<protein>
    <submittedName>
        <fullName evidence="12">Lymphocyte antigen-6, epidermis</fullName>
    </submittedName>
</protein>
<keyword evidence="8" id="KW-0449">Lipoprotein</keyword>
<comment type="similarity">
    <text evidence="9">Belongs to the SPACA4/bouncer family.</text>
</comment>
<evidence type="ECO:0000256" key="7">
    <source>
        <dbReference type="ARBA" id="ARBA00023180"/>
    </source>
</evidence>
<dbReference type="GO" id="GO:0035036">
    <property type="term" value="P:sperm-egg recognition"/>
    <property type="evidence" value="ECO:0007669"/>
    <property type="project" value="TreeGrafter"/>
</dbReference>
<reference evidence="12 13" key="1">
    <citation type="journal article" date="2014" name="Nat. Genet.">
        <title>Whole-genome sequence of a flatfish provides insights into ZW sex chromosome evolution and adaptation to a benthic lifestyle.</title>
        <authorList>
            <person name="Chen S."/>
            <person name="Zhang G."/>
            <person name="Shao C."/>
            <person name="Huang Q."/>
            <person name="Liu G."/>
            <person name="Zhang P."/>
            <person name="Song W."/>
            <person name="An N."/>
            <person name="Chalopin D."/>
            <person name="Volff J.N."/>
            <person name="Hong Y."/>
            <person name="Li Q."/>
            <person name="Sha Z."/>
            <person name="Zhou H."/>
            <person name="Xie M."/>
            <person name="Yu Q."/>
            <person name="Liu Y."/>
            <person name="Xiang H."/>
            <person name="Wang N."/>
            <person name="Wu K."/>
            <person name="Yang C."/>
            <person name="Zhou Q."/>
            <person name="Liao X."/>
            <person name="Yang L."/>
            <person name="Hu Q."/>
            <person name="Zhang J."/>
            <person name="Meng L."/>
            <person name="Jin L."/>
            <person name="Tian Y."/>
            <person name="Lian J."/>
            <person name="Yang J."/>
            <person name="Miao G."/>
            <person name="Liu S."/>
            <person name="Liang Z."/>
            <person name="Yan F."/>
            <person name="Li Y."/>
            <person name="Sun B."/>
            <person name="Zhang H."/>
            <person name="Zhang J."/>
            <person name="Zhu Y."/>
            <person name="Du M."/>
            <person name="Zhao Y."/>
            <person name="Schartl M."/>
            <person name="Tang Q."/>
            <person name="Wang J."/>
        </authorList>
    </citation>
    <scope>NUCLEOTIDE SEQUENCE</scope>
</reference>
<evidence type="ECO:0000256" key="5">
    <source>
        <dbReference type="ARBA" id="ARBA00023136"/>
    </source>
</evidence>
<dbReference type="OMA" id="AKDCVFC"/>
<evidence type="ECO:0000256" key="3">
    <source>
        <dbReference type="ARBA" id="ARBA00022622"/>
    </source>
</evidence>
<feature type="signal peptide" evidence="10">
    <location>
        <begin position="1"/>
        <end position="20"/>
    </location>
</feature>
<dbReference type="RefSeq" id="XP_008329424.1">
    <property type="nucleotide sequence ID" value="XM_008331202.3"/>
</dbReference>
<dbReference type="PANTHER" id="PTHR47613">
    <property type="entry name" value="SPERM ACROSOME MEMBRANE-ASSOCIATED PROTEIN 4"/>
    <property type="match status" value="1"/>
</dbReference>
<evidence type="ECO:0000256" key="4">
    <source>
        <dbReference type="ARBA" id="ARBA00022729"/>
    </source>
</evidence>
<dbReference type="Pfam" id="PF00021">
    <property type="entry name" value="UPAR_LY6"/>
    <property type="match status" value="1"/>
</dbReference>
<dbReference type="InterPro" id="IPR046354">
    <property type="entry name" value="SPACA4/Bouncer"/>
</dbReference>
<dbReference type="AlphaFoldDB" id="A0A3P8VT74"/>
<dbReference type="OrthoDB" id="5962859at2759"/>
<keyword evidence="7" id="KW-0325">Glycoprotein</keyword>